<dbReference type="AlphaFoldDB" id="A0A068RY24"/>
<feature type="domain" description="Glutaredoxin" evidence="5">
    <location>
        <begin position="21"/>
        <end position="83"/>
    </location>
</feature>
<dbReference type="InterPro" id="IPR002109">
    <property type="entry name" value="Glutaredoxin"/>
</dbReference>
<dbReference type="GO" id="GO:0034599">
    <property type="term" value="P:cellular response to oxidative stress"/>
    <property type="evidence" value="ECO:0007669"/>
    <property type="project" value="TreeGrafter"/>
</dbReference>
<dbReference type="GO" id="GO:0004602">
    <property type="term" value="F:glutathione peroxidase activity"/>
    <property type="evidence" value="ECO:0007669"/>
    <property type="project" value="UniProtKB-ARBA"/>
</dbReference>
<dbReference type="GO" id="GO:0005737">
    <property type="term" value="C:cytoplasm"/>
    <property type="evidence" value="ECO:0007669"/>
    <property type="project" value="TreeGrafter"/>
</dbReference>
<dbReference type="STRING" id="1263082.A0A068RY24"/>
<keyword evidence="7" id="KW-1185">Reference proteome</keyword>
<evidence type="ECO:0000256" key="3">
    <source>
        <dbReference type="ARBA" id="ARBA00023157"/>
    </source>
</evidence>
<dbReference type="EMBL" id="CBTN010000023">
    <property type="protein sequence ID" value="CDH54497.1"/>
    <property type="molecule type" value="Genomic_DNA"/>
</dbReference>
<dbReference type="OrthoDB" id="418495at2759"/>
<comment type="caution">
    <text evidence="6">The sequence shown here is derived from an EMBL/GenBank/DDBJ whole genome shotgun (WGS) entry which is preliminary data.</text>
</comment>
<dbReference type="GO" id="GO:0015038">
    <property type="term" value="F:glutathione disulfide oxidoreductase activity"/>
    <property type="evidence" value="ECO:0007669"/>
    <property type="project" value="TreeGrafter"/>
</dbReference>
<dbReference type="FunFam" id="3.40.30.10:FF:000026">
    <property type="entry name" value="Glutaredoxin 2"/>
    <property type="match status" value="1"/>
</dbReference>
<dbReference type="Proteomes" id="UP000027586">
    <property type="component" value="Unassembled WGS sequence"/>
</dbReference>
<evidence type="ECO:0000313" key="6">
    <source>
        <dbReference type="EMBL" id="CDH54497.1"/>
    </source>
</evidence>
<keyword evidence="1" id="KW-0813">Transport</keyword>
<name>A0A068RY24_9FUNG</name>
<sequence length="112" mass="12331">MSVIAQGIKELVKKSIADNSVMVFSKTTCPYCTGAKDLFEDLDVNYKALELDTRQDGSEIQKALAEMTGQKTVPNVFINSKHIGGYSDLDSVYRSGKLESLFKDAGIKFSKL</sequence>
<dbReference type="NCBIfam" id="TIGR02180">
    <property type="entry name" value="GRX_euk"/>
    <property type="match status" value="1"/>
</dbReference>
<reference evidence="6" key="1">
    <citation type="submission" date="2013-08" db="EMBL/GenBank/DDBJ databases">
        <title>Gene expansion shapes genome architecture in the human pathogen Lichtheimia corymbifera: an evolutionary genomics analysis in the ancient terrestrial Mucorales (Mucoromycotina).</title>
        <authorList>
            <person name="Schwartze V.U."/>
            <person name="Winter S."/>
            <person name="Shelest E."/>
            <person name="Marcet-Houben M."/>
            <person name="Horn F."/>
            <person name="Wehner S."/>
            <person name="Hoffmann K."/>
            <person name="Riege K."/>
            <person name="Sammeth M."/>
            <person name="Nowrousian M."/>
            <person name="Valiante V."/>
            <person name="Linde J."/>
            <person name="Jacobsen I.D."/>
            <person name="Marz M."/>
            <person name="Brakhage A.A."/>
            <person name="Gabaldon T."/>
            <person name="Bocker S."/>
            <person name="Voigt K."/>
        </authorList>
    </citation>
    <scope>NUCLEOTIDE SEQUENCE [LARGE SCALE GENOMIC DNA]</scope>
    <source>
        <strain evidence="6">FSU 9682</strain>
    </source>
</reference>
<dbReference type="Gene3D" id="3.40.30.10">
    <property type="entry name" value="Glutaredoxin"/>
    <property type="match status" value="1"/>
</dbReference>
<evidence type="ECO:0000256" key="4">
    <source>
        <dbReference type="ARBA" id="ARBA00023284"/>
    </source>
</evidence>
<gene>
    <name evidence="6" type="ORF">LCOR_05739.1</name>
</gene>
<dbReference type="PROSITE" id="PS51354">
    <property type="entry name" value="GLUTAREDOXIN_2"/>
    <property type="match status" value="1"/>
</dbReference>
<dbReference type="CDD" id="cd03419">
    <property type="entry name" value="GRX_GRXh_1_2_like"/>
    <property type="match status" value="1"/>
</dbReference>
<evidence type="ECO:0000313" key="7">
    <source>
        <dbReference type="Proteomes" id="UP000027586"/>
    </source>
</evidence>
<dbReference type="PANTHER" id="PTHR45694">
    <property type="entry name" value="GLUTAREDOXIN 2"/>
    <property type="match status" value="1"/>
</dbReference>
<keyword evidence="3" id="KW-1015">Disulfide bond</keyword>
<keyword evidence="4" id="KW-0676">Redox-active center</keyword>
<evidence type="ECO:0000259" key="5">
    <source>
        <dbReference type="Pfam" id="PF00462"/>
    </source>
</evidence>
<dbReference type="PROSITE" id="PS00195">
    <property type="entry name" value="GLUTAREDOXIN_1"/>
    <property type="match status" value="1"/>
</dbReference>
<dbReference type="InterPro" id="IPR014025">
    <property type="entry name" value="Glutaredoxin_subgr"/>
</dbReference>
<dbReference type="PANTHER" id="PTHR45694:SF18">
    <property type="entry name" value="GLUTAREDOXIN-1-RELATED"/>
    <property type="match status" value="1"/>
</dbReference>
<organism evidence="6 7">
    <name type="scientific">Lichtheimia corymbifera JMRC:FSU:9682</name>
    <dbReference type="NCBI Taxonomy" id="1263082"/>
    <lineage>
        <taxon>Eukaryota</taxon>
        <taxon>Fungi</taxon>
        <taxon>Fungi incertae sedis</taxon>
        <taxon>Mucoromycota</taxon>
        <taxon>Mucoromycotina</taxon>
        <taxon>Mucoromycetes</taxon>
        <taxon>Mucorales</taxon>
        <taxon>Lichtheimiaceae</taxon>
        <taxon>Lichtheimia</taxon>
    </lineage>
</organism>
<protein>
    <submittedName>
        <fullName evidence="6">Glutaredoxin</fullName>
    </submittedName>
</protein>
<accession>A0A068RY24</accession>
<dbReference type="InterPro" id="IPR036249">
    <property type="entry name" value="Thioredoxin-like_sf"/>
</dbReference>
<dbReference type="InterPro" id="IPR011899">
    <property type="entry name" value="Glutaredoxin_euk/vir"/>
</dbReference>
<keyword evidence="2" id="KW-0249">Electron transport</keyword>
<evidence type="ECO:0000256" key="1">
    <source>
        <dbReference type="ARBA" id="ARBA00022448"/>
    </source>
</evidence>
<proteinExistence type="predicted"/>
<dbReference type="SUPFAM" id="SSF52833">
    <property type="entry name" value="Thioredoxin-like"/>
    <property type="match status" value="1"/>
</dbReference>
<dbReference type="VEuPathDB" id="FungiDB:LCOR_05739.1"/>
<dbReference type="Pfam" id="PF00462">
    <property type="entry name" value="Glutaredoxin"/>
    <property type="match status" value="1"/>
</dbReference>
<dbReference type="InterPro" id="IPR011767">
    <property type="entry name" value="GLR_AS"/>
</dbReference>
<dbReference type="PRINTS" id="PR00160">
    <property type="entry name" value="GLUTAREDOXIN"/>
</dbReference>
<evidence type="ECO:0000256" key="2">
    <source>
        <dbReference type="ARBA" id="ARBA00022982"/>
    </source>
</evidence>